<evidence type="ECO:0000256" key="1">
    <source>
        <dbReference type="ARBA" id="ARBA00010646"/>
    </source>
</evidence>
<dbReference type="SMART" id="SM00641">
    <property type="entry name" value="Glyco_25"/>
    <property type="match status" value="1"/>
</dbReference>
<dbReference type="GO" id="GO:0016998">
    <property type="term" value="P:cell wall macromolecule catabolic process"/>
    <property type="evidence" value="ECO:0007669"/>
    <property type="project" value="InterPro"/>
</dbReference>
<evidence type="ECO:0000256" key="3">
    <source>
        <dbReference type="ARBA" id="ARBA00023295"/>
    </source>
</evidence>
<dbReference type="Proteomes" id="UP000321612">
    <property type="component" value="Unassembled WGS sequence"/>
</dbReference>
<dbReference type="PANTHER" id="PTHR34135">
    <property type="entry name" value="LYSOZYME"/>
    <property type="match status" value="1"/>
</dbReference>
<feature type="transmembrane region" description="Helical" evidence="4">
    <location>
        <begin position="20"/>
        <end position="41"/>
    </location>
</feature>
<keyword evidence="4" id="KW-1133">Transmembrane helix</keyword>
<evidence type="ECO:0000313" key="5">
    <source>
        <dbReference type="EMBL" id="TXJ63382.1"/>
    </source>
</evidence>
<gene>
    <name evidence="5" type="ORF">ETF27_00455</name>
</gene>
<proteinExistence type="inferred from homology"/>
<keyword evidence="3" id="KW-0326">Glycosidase</keyword>
<accession>A0A5C8GMG2</accession>
<comment type="similarity">
    <text evidence="1">Belongs to the glycosyl hydrolase 25 family.</text>
</comment>
<dbReference type="GO" id="GO:0009253">
    <property type="term" value="P:peptidoglycan catabolic process"/>
    <property type="evidence" value="ECO:0007669"/>
    <property type="project" value="InterPro"/>
</dbReference>
<dbReference type="Gene3D" id="3.20.20.80">
    <property type="entry name" value="Glycosidases"/>
    <property type="match status" value="1"/>
</dbReference>
<dbReference type="OrthoDB" id="9798192at2"/>
<dbReference type="PANTHER" id="PTHR34135:SF2">
    <property type="entry name" value="LYSOZYME"/>
    <property type="match status" value="1"/>
</dbReference>
<protein>
    <submittedName>
        <fullName evidence="5">Glycoside hydrolase family 25 protein</fullName>
    </submittedName>
</protein>
<keyword evidence="4" id="KW-0812">Transmembrane</keyword>
<keyword evidence="6" id="KW-1185">Reference proteome</keyword>
<dbReference type="SUPFAM" id="SSF51445">
    <property type="entry name" value="(Trans)glycosidases"/>
    <property type="match status" value="1"/>
</dbReference>
<reference evidence="6" key="1">
    <citation type="submission" date="2019-05" db="EMBL/GenBank/DDBJ databases">
        <title>Prevotella brunnea sp. nov., isolated from a wound of a patient.</title>
        <authorList>
            <person name="Buhl M."/>
        </authorList>
    </citation>
    <scope>NUCLEOTIDE SEQUENCE [LARGE SCALE GENOMIC DNA]</scope>
    <source>
        <strain evidence="6">A2672</strain>
    </source>
</reference>
<dbReference type="PROSITE" id="PS51904">
    <property type="entry name" value="GLYCOSYL_HYDROL_F25_2"/>
    <property type="match status" value="1"/>
</dbReference>
<dbReference type="InterPro" id="IPR018077">
    <property type="entry name" value="Glyco_hydro_fam25_subgr"/>
</dbReference>
<dbReference type="EMBL" id="SDIK01000005">
    <property type="protein sequence ID" value="TXJ63382.1"/>
    <property type="molecule type" value="Genomic_DNA"/>
</dbReference>
<organism evidence="5 6">
    <name type="scientific">Prevotella brunnea</name>
    <dbReference type="NCBI Taxonomy" id="2508867"/>
    <lineage>
        <taxon>Bacteria</taxon>
        <taxon>Pseudomonadati</taxon>
        <taxon>Bacteroidota</taxon>
        <taxon>Bacteroidia</taxon>
        <taxon>Bacteroidales</taxon>
        <taxon>Prevotellaceae</taxon>
        <taxon>Prevotella</taxon>
    </lineage>
</organism>
<dbReference type="GO" id="GO:0003796">
    <property type="term" value="F:lysozyme activity"/>
    <property type="evidence" value="ECO:0007669"/>
    <property type="project" value="InterPro"/>
</dbReference>
<comment type="caution">
    <text evidence="5">The sequence shown here is derived from an EMBL/GenBank/DDBJ whole genome shotgun (WGS) entry which is preliminary data.</text>
</comment>
<dbReference type="AlphaFoldDB" id="A0A5C8GMG2"/>
<dbReference type="Pfam" id="PF01183">
    <property type="entry name" value="Glyco_hydro_25"/>
    <property type="match status" value="1"/>
</dbReference>
<dbReference type="InterPro" id="IPR002053">
    <property type="entry name" value="Glyco_hydro_25"/>
</dbReference>
<evidence type="ECO:0000313" key="6">
    <source>
        <dbReference type="Proteomes" id="UP000321612"/>
    </source>
</evidence>
<keyword evidence="4" id="KW-0472">Membrane</keyword>
<dbReference type="GO" id="GO:0016052">
    <property type="term" value="P:carbohydrate catabolic process"/>
    <property type="evidence" value="ECO:0007669"/>
    <property type="project" value="TreeGrafter"/>
</dbReference>
<evidence type="ECO:0000256" key="4">
    <source>
        <dbReference type="SAM" id="Phobius"/>
    </source>
</evidence>
<evidence type="ECO:0000256" key="2">
    <source>
        <dbReference type="ARBA" id="ARBA00022801"/>
    </source>
</evidence>
<keyword evidence="2 5" id="KW-0378">Hydrolase</keyword>
<sequence length="288" mass="34142">MDIPKTICQIIRKLQMKYSWMWWALGISFSIFYSLAFYLLFVSPTAFRWRAIYGDPDYPDGYEIHGIDISHYQGDVNWNRLRNAIIDTYPIRFVFLKATEGDSHLDAKFRENFFNSKEAGLIRGVYHFWSNQSSPRRQAYFFLAMAPLVPGDLPPVLDVETKPTDLSTEDFQQNILTWLHIVEDKYHVKPIIYTYYKFKDKYLSDSRFDDYPYWIAHYYVDKMEYQGAWKFWQHTDAGRLPGIKGYVDLNIYNGSYYDLIKMLIQKPMPVEVQDSTSDVPLFEDTVSD</sequence>
<dbReference type="InterPro" id="IPR017853">
    <property type="entry name" value="GH"/>
</dbReference>
<name>A0A5C8GMG2_9BACT</name>